<sequence length="232" mass="26949">MSKKQDVMEKLDKVYDPELDQPLTDLDFIDDITIEGSDVEVKFRLPTYWCSPNFAYIMAEDIKEYVSEIDWVKEARVTLDDHCASDEINHGVAQGKQFSQSFEGQTTGDLDELRKTFRIKAFYSRQDRFVRHLLNKGFSKEELVRLTLQELEDITLSEEGIHLRDKYLQKKKELNHPGTCINAITDPEGNAITIDDLSDYLLGIKTTRLSMEFNGHYCRGLLEARYHLEKTN</sequence>
<protein>
    <submittedName>
        <fullName evidence="2">Iron-sulfur cluster assembly protein</fullName>
    </submittedName>
</protein>
<dbReference type="EMBL" id="BAAADO010000003">
    <property type="protein sequence ID" value="GAA0492796.1"/>
    <property type="molecule type" value="Genomic_DNA"/>
</dbReference>
<dbReference type="SUPFAM" id="SSF117916">
    <property type="entry name" value="Fe-S cluster assembly (FSCA) domain-like"/>
    <property type="match status" value="1"/>
</dbReference>
<dbReference type="InterPro" id="IPR002744">
    <property type="entry name" value="MIP18-like"/>
</dbReference>
<proteinExistence type="predicted"/>
<comment type="caution">
    <text evidence="2">The sequence shown here is derived from an EMBL/GenBank/DDBJ whole genome shotgun (WGS) entry which is preliminary data.</text>
</comment>
<gene>
    <name evidence="2" type="ORF">GCM10008986_18990</name>
</gene>
<evidence type="ECO:0000313" key="3">
    <source>
        <dbReference type="Proteomes" id="UP001500880"/>
    </source>
</evidence>
<name>A0ABP3L8A2_9BACI</name>
<dbReference type="InterPro" id="IPR034904">
    <property type="entry name" value="FSCA_dom_sf"/>
</dbReference>
<dbReference type="Pfam" id="PF01883">
    <property type="entry name" value="FeS_assembly_P"/>
    <property type="match status" value="1"/>
</dbReference>
<evidence type="ECO:0000313" key="2">
    <source>
        <dbReference type="EMBL" id="GAA0492796.1"/>
    </source>
</evidence>
<reference evidence="3" key="1">
    <citation type="journal article" date="2019" name="Int. J. Syst. Evol. Microbiol.">
        <title>The Global Catalogue of Microorganisms (GCM) 10K type strain sequencing project: providing services to taxonomists for standard genome sequencing and annotation.</title>
        <authorList>
            <consortium name="The Broad Institute Genomics Platform"/>
            <consortium name="The Broad Institute Genome Sequencing Center for Infectious Disease"/>
            <person name="Wu L."/>
            <person name="Ma J."/>
        </authorList>
    </citation>
    <scope>NUCLEOTIDE SEQUENCE [LARGE SCALE GENOMIC DNA]</scope>
    <source>
        <strain evidence="3">JCM 12389</strain>
    </source>
</reference>
<accession>A0ABP3L8A2</accession>
<dbReference type="Proteomes" id="UP001500880">
    <property type="component" value="Unassembled WGS sequence"/>
</dbReference>
<organism evidence="2 3">
    <name type="scientific">Salinibacillus aidingensis</name>
    <dbReference type="NCBI Taxonomy" id="237684"/>
    <lineage>
        <taxon>Bacteria</taxon>
        <taxon>Bacillati</taxon>
        <taxon>Bacillota</taxon>
        <taxon>Bacilli</taxon>
        <taxon>Bacillales</taxon>
        <taxon>Bacillaceae</taxon>
        <taxon>Salinibacillus</taxon>
    </lineage>
</organism>
<evidence type="ECO:0000259" key="1">
    <source>
        <dbReference type="Pfam" id="PF01883"/>
    </source>
</evidence>
<keyword evidence="3" id="KW-1185">Reference proteome</keyword>
<dbReference type="RefSeq" id="WP_343840084.1">
    <property type="nucleotide sequence ID" value="NZ_BAAADO010000003.1"/>
</dbReference>
<dbReference type="Gene3D" id="3.30.300.130">
    <property type="entry name" value="Fe-S cluster assembly (FSCA)"/>
    <property type="match status" value="1"/>
</dbReference>
<feature type="domain" description="MIP18 family-like" evidence="1">
    <location>
        <begin position="4"/>
        <end position="77"/>
    </location>
</feature>